<dbReference type="AlphaFoldDB" id="A0A916QTQ2"/>
<evidence type="ECO:0000313" key="2">
    <source>
        <dbReference type="Proteomes" id="UP000628017"/>
    </source>
</evidence>
<evidence type="ECO:0000313" key="1">
    <source>
        <dbReference type="EMBL" id="GGA12973.1"/>
    </source>
</evidence>
<keyword evidence="2" id="KW-1185">Reference proteome</keyword>
<protein>
    <submittedName>
        <fullName evidence="1">Uncharacterized protein</fullName>
    </submittedName>
</protein>
<dbReference type="EMBL" id="BMKA01000002">
    <property type="protein sequence ID" value="GGA12973.1"/>
    <property type="molecule type" value="Genomic_DNA"/>
</dbReference>
<gene>
    <name evidence="1" type="ORF">GCM10011498_11110</name>
</gene>
<comment type="caution">
    <text evidence="1">The sequence shown here is derived from an EMBL/GenBank/DDBJ whole genome shotgun (WGS) entry which is preliminary data.</text>
</comment>
<accession>A0A916QTQ2</accession>
<reference evidence="1" key="2">
    <citation type="submission" date="2020-09" db="EMBL/GenBank/DDBJ databases">
        <authorList>
            <person name="Sun Q."/>
            <person name="Zhou Y."/>
        </authorList>
    </citation>
    <scope>NUCLEOTIDE SEQUENCE</scope>
    <source>
        <strain evidence="1">CGMCC 1.15880</strain>
    </source>
</reference>
<dbReference type="Proteomes" id="UP000628017">
    <property type="component" value="Unassembled WGS sequence"/>
</dbReference>
<reference evidence="1" key="1">
    <citation type="journal article" date="2014" name="Int. J. Syst. Evol. Microbiol.">
        <title>Complete genome sequence of Corynebacterium casei LMG S-19264T (=DSM 44701T), isolated from a smear-ripened cheese.</title>
        <authorList>
            <consortium name="US DOE Joint Genome Institute (JGI-PGF)"/>
            <person name="Walter F."/>
            <person name="Albersmeier A."/>
            <person name="Kalinowski J."/>
            <person name="Ruckert C."/>
        </authorList>
    </citation>
    <scope>NUCLEOTIDE SEQUENCE</scope>
    <source>
        <strain evidence="1">CGMCC 1.15880</strain>
    </source>
</reference>
<name>A0A916QTQ2_9RHOB</name>
<proteinExistence type="predicted"/>
<sequence>MWGAKAWKQGSRGRIMAQSQEGFVILHRRGMNQIELSQVENGERPFRTIYAVREIFQTYRFHWQPPYLAVSTQYKVGRDGGSSTRGSRGGYVGHPVGALGNGCKNRYSASLVPFAA</sequence>
<organism evidence="1 2">
    <name type="scientific">Neptunicoccus cionae</name>
    <dbReference type="NCBI Taxonomy" id="2035344"/>
    <lineage>
        <taxon>Bacteria</taxon>
        <taxon>Pseudomonadati</taxon>
        <taxon>Pseudomonadota</taxon>
        <taxon>Alphaproteobacteria</taxon>
        <taxon>Rhodobacterales</taxon>
        <taxon>Paracoccaceae</taxon>
        <taxon>Neptunicoccus</taxon>
    </lineage>
</organism>